<dbReference type="AlphaFoldDB" id="A0A8J3Q612"/>
<dbReference type="Gene3D" id="1.25.10.10">
    <property type="entry name" value="Leucine-rich Repeat Variant"/>
    <property type="match status" value="2"/>
</dbReference>
<protein>
    <recommendedName>
        <fullName evidence="3">Leucine rich repeat variant</fullName>
    </recommendedName>
</protein>
<accession>A0A8J3Q612</accession>
<dbReference type="EMBL" id="BONY01000010">
    <property type="protein sequence ID" value="GIH04054.1"/>
    <property type="molecule type" value="Genomic_DNA"/>
</dbReference>
<dbReference type="InterPro" id="IPR011989">
    <property type="entry name" value="ARM-like"/>
</dbReference>
<name>A0A8J3Q612_9ACTN</name>
<reference evidence="1" key="1">
    <citation type="submission" date="2021-01" db="EMBL/GenBank/DDBJ databases">
        <title>Whole genome shotgun sequence of Rhizocola hellebori NBRC 109834.</title>
        <authorList>
            <person name="Komaki H."/>
            <person name="Tamura T."/>
        </authorList>
    </citation>
    <scope>NUCLEOTIDE SEQUENCE</scope>
    <source>
        <strain evidence="1">NBRC 109834</strain>
    </source>
</reference>
<comment type="caution">
    <text evidence="1">The sequence shown here is derived from an EMBL/GenBank/DDBJ whole genome shotgun (WGS) entry which is preliminary data.</text>
</comment>
<evidence type="ECO:0000313" key="1">
    <source>
        <dbReference type="EMBL" id="GIH04054.1"/>
    </source>
</evidence>
<organism evidence="1 2">
    <name type="scientific">Rhizocola hellebori</name>
    <dbReference type="NCBI Taxonomy" id="1392758"/>
    <lineage>
        <taxon>Bacteria</taxon>
        <taxon>Bacillati</taxon>
        <taxon>Actinomycetota</taxon>
        <taxon>Actinomycetes</taxon>
        <taxon>Micromonosporales</taxon>
        <taxon>Micromonosporaceae</taxon>
        <taxon>Rhizocola</taxon>
    </lineage>
</organism>
<dbReference type="InterPro" id="IPR016024">
    <property type="entry name" value="ARM-type_fold"/>
</dbReference>
<proteinExistence type="predicted"/>
<keyword evidence="2" id="KW-1185">Reference proteome</keyword>
<evidence type="ECO:0000313" key="2">
    <source>
        <dbReference type="Proteomes" id="UP000612899"/>
    </source>
</evidence>
<gene>
    <name evidence="1" type="ORF">Rhe02_21210</name>
</gene>
<dbReference type="Proteomes" id="UP000612899">
    <property type="component" value="Unassembled WGS sequence"/>
</dbReference>
<evidence type="ECO:0008006" key="3">
    <source>
        <dbReference type="Google" id="ProtNLM"/>
    </source>
</evidence>
<dbReference type="RefSeq" id="WP_239123639.1">
    <property type="nucleotide sequence ID" value="NZ_BONY01000010.1"/>
</dbReference>
<dbReference type="SUPFAM" id="SSF48371">
    <property type="entry name" value="ARM repeat"/>
    <property type="match status" value="1"/>
</dbReference>
<sequence length="516" mass="57125">MSGDAWLDESPFPIARLAGLARNPTAPTGLLIELMRHWPDHAAGWLRRRAILEPPLQDAMQGHHSARIRGALASHPDVSPSLRAALLNDESWRVRTRAFGRPEQRPLSDETLTQLLADLDQPPRGVPMTRDELLNELLWADRHDGRLLELAARHPRPGIRQLAAQYLNVLHEDSRQALLDDPVVEVRSAAADNAEFWRQQMLPADLPQRHCHEFWAVLHRSLSPALVDHVLASGDIEAMRVVAENPTTPPDAVAVLLDHPDAEVRQRLSRRADLNGEQLAQLAADPAARVRTAVSVHPGLTEQQRAEISIDLATVPCDGYFGHPDATCDRGYHIDSPVPPLDEAIRGVRSVNPLLRRAAARNPTLPDELVAALETDSDFGVRVLLAQHHPSASPSLLLQSFVDYRGCGRRRLIQRPLFPTVGTARLAVDPDPAVRRLAVRDPDAESAVISHLSDDPDLTVRRAAAACPRLPISRIMMLLDDPELAEDAAANPALPPNEMWRILSSSPWDQRREPSR</sequence>